<evidence type="ECO:0000313" key="1">
    <source>
        <dbReference type="EMBL" id="KAH8705533.1"/>
    </source>
</evidence>
<organism evidence="1 2">
    <name type="scientific">Talaromyces proteolyticus</name>
    <dbReference type="NCBI Taxonomy" id="1131652"/>
    <lineage>
        <taxon>Eukaryota</taxon>
        <taxon>Fungi</taxon>
        <taxon>Dikarya</taxon>
        <taxon>Ascomycota</taxon>
        <taxon>Pezizomycotina</taxon>
        <taxon>Eurotiomycetes</taxon>
        <taxon>Eurotiomycetidae</taxon>
        <taxon>Eurotiales</taxon>
        <taxon>Trichocomaceae</taxon>
        <taxon>Talaromyces</taxon>
        <taxon>Talaromyces sect. Bacilispori</taxon>
    </lineage>
</organism>
<proteinExistence type="predicted"/>
<sequence length="80" mass="8579">MSLTGSSTHAPSILLPIATSRISSSKNGRVPISQTAAYSWLQVQKILEISAQPKSQFFEKDSAGILERSSSPLTRNNSSS</sequence>
<protein>
    <submittedName>
        <fullName evidence="1">Uncharacterized protein</fullName>
    </submittedName>
</protein>
<dbReference type="Proteomes" id="UP001201262">
    <property type="component" value="Unassembled WGS sequence"/>
</dbReference>
<name>A0AAD4L434_9EURO</name>
<reference evidence="1" key="1">
    <citation type="submission" date="2021-12" db="EMBL/GenBank/DDBJ databases">
        <title>Convergent genome expansion in fungi linked to evolution of root-endophyte symbiosis.</title>
        <authorList>
            <consortium name="DOE Joint Genome Institute"/>
            <person name="Ke Y.-H."/>
            <person name="Bonito G."/>
            <person name="Liao H.-L."/>
            <person name="Looney B."/>
            <person name="Rojas-Flechas A."/>
            <person name="Nash J."/>
            <person name="Hameed K."/>
            <person name="Schadt C."/>
            <person name="Martin F."/>
            <person name="Crous P.W."/>
            <person name="Miettinen O."/>
            <person name="Magnuson J.K."/>
            <person name="Labbe J."/>
            <person name="Jacobson D."/>
            <person name="Doktycz M.J."/>
            <person name="Veneault-Fourrey C."/>
            <person name="Kuo A."/>
            <person name="Mondo S."/>
            <person name="Calhoun S."/>
            <person name="Riley R."/>
            <person name="Ohm R."/>
            <person name="LaButti K."/>
            <person name="Andreopoulos B."/>
            <person name="Pangilinan J."/>
            <person name="Nolan M."/>
            <person name="Tritt A."/>
            <person name="Clum A."/>
            <person name="Lipzen A."/>
            <person name="Daum C."/>
            <person name="Barry K."/>
            <person name="Grigoriev I.V."/>
            <person name="Vilgalys R."/>
        </authorList>
    </citation>
    <scope>NUCLEOTIDE SEQUENCE</scope>
    <source>
        <strain evidence="1">PMI_201</strain>
    </source>
</reference>
<accession>A0AAD4L434</accession>
<evidence type="ECO:0000313" key="2">
    <source>
        <dbReference type="Proteomes" id="UP001201262"/>
    </source>
</evidence>
<dbReference type="GeneID" id="70245195"/>
<dbReference type="EMBL" id="JAJTJA010000001">
    <property type="protein sequence ID" value="KAH8705533.1"/>
    <property type="molecule type" value="Genomic_DNA"/>
</dbReference>
<keyword evidence="2" id="KW-1185">Reference proteome</keyword>
<comment type="caution">
    <text evidence="1">The sequence shown here is derived from an EMBL/GenBank/DDBJ whole genome shotgun (WGS) entry which is preliminary data.</text>
</comment>
<gene>
    <name evidence="1" type="ORF">BGW36DRAFT_367740</name>
</gene>
<dbReference type="RefSeq" id="XP_046078154.1">
    <property type="nucleotide sequence ID" value="XM_046214908.1"/>
</dbReference>
<dbReference type="AlphaFoldDB" id="A0AAD4L434"/>